<dbReference type="EMBL" id="UFQT01000015">
    <property type="protein sequence ID" value="SSX17764.1"/>
    <property type="molecule type" value="Genomic_DNA"/>
</dbReference>
<sequence length="566" mass="65333">MTDSMLCWQFEDQRVQKMNPFPFMPGKPSNIPLWNTSSFLENRLFDSRLTKSALVNKWRIDDDIYNQRMDFRSFKETYPWSSAAPVCIDNESGVAVNVKPAPFYQNPRSHPWRPVTNFEPTIKPSEMITNDMVNTSYSAAGMQTEPLKYPNLVTGFDKNPQHAARSALYTRFTPLEWSSSNISTWAHADSNRNNAERMRSEAVRLMRETDERTSIGQRDAGRRLGERVTDVTFWRNELNTELEKLVAESALLADCKRNVQKALQDTEAPLHIAKECLYHREARRDIELVHDHVEKSLLFETDNLKSCQEKLSNMLARIVKQLADCRAAQFDLEDDITHKESALGIDNVCHQLNNFSRGINYYSGVEKYDPTISTTQTWAGASNQRINRSQTERARSSQMRSDAEALINACATQIWDCWSNTNNSLNKRASETMEAKSKMQLQLHKTQQEIFDVEKHIDLLRKAISDKSNPLKVAQTRLEARSHRPGMEICRDNAHTRLVEEVCDIQESVAALHRKLQEAEENHQRLLKTRSNLEINLKNKVDALFIDREKCMGIRRSFPVNNTIKY</sequence>
<dbReference type="GO" id="GO:0005634">
    <property type="term" value="C:nucleus"/>
    <property type="evidence" value="ECO:0007669"/>
    <property type="project" value="TreeGrafter"/>
</dbReference>
<dbReference type="Pfam" id="PF03148">
    <property type="entry name" value="Tektin"/>
    <property type="match status" value="1"/>
</dbReference>
<evidence type="ECO:0000256" key="4">
    <source>
        <dbReference type="SAM" id="Coils"/>
    </source>
</evidence>
<keyword evidence="3" id="KW-0282">Flagellum</keyword>
<keyword evidence="3" id="KW-0966">Cell projection</keyword>
<dbReference type="PRINTS" id="PR00511">
    <property type="entry name" value="TEKTIN"/>
</dbReference>
<evidence type="ECO:0000256" key="2">
    <source>
        <dbReference type="ARBA" id="ARBA00022490"/>
    </source>
</evidence>
<name>A0A336LI76_CULSO</name>
<protein>
    <recommendedName>
        <fullName evidence="3">Tektin</fullName>
    </recommendedName>
</protein>
<keyword evidence="2" id="KW-0963">Cytoplasm</keyword>
<dbReference type="GO" id="GO:0005930">
    <property type="term" value="C:axoneme"/>
    <property type="evidence" value="ECO:0007669"/>
    <property type="project" value="UniProtKB-SubCell"/>
</dbReference>
<organism evidence="5">
    <name type="scientific">Culicoides sonorensis</name>
    <name type="common">Biting midge</name>
    <dbReference type="NCBI Taxonomy" id="179676"/>
    <lineage>
        <taxon>Eukaryota</taxon>
        <taxon>Metazoa</taxon>
        <taxon>Ecdysozoa</taxon>
        <taxon>Arthropoda</taxon>
        <taxon>Hexapoda</taxon>
        <taxon>Insecta</taxon>
        <taxon>Pterygota</taxon>
        <taxon>Neoptera</taxon>
        <taxon>Endopterygota</taxon>
        <taxon>Diptera</taxon>
        <taxon>Nematocera</taxon>
        <taxon>Chironomoidea</taxon>
        <taxon>Ceratopogonidae</taxon>
        <taxon>Ceratopogoninae</taxon>
        <taxon>Culicoides</taxon>
        <taxon>Monoculicoides</taxon>
    </lineage>
</organism>
<evidence type="ECO:0000256" key="3">
    <source>
        <dbReference type="RuleBase" id="RU367040"/>
    </source>
</evidence>
<evidence type="ECO:0000256" key="1">
    <source>
        <dbReference type="ARBA" id="ARBA00007209"/>
    </source>
</evidence>
<dbReference type="PANTHER" id="PTHR19960:SF11">
    <property type="entry name" value="TEKTIN"/>
    <property type="match status" value="1"/>
</dbReference>
<keyword evidence="3" id="KW-0969">Cilium</keyword>
<dbReference type="AlphaFoldDB" id="A0A336LI76"/>
<dbReference type="GO" id="GO:0060294">
    <property type="term" value="P:cilium movement involved in cell motility"/>
    <property type="evidence" value="ECO:0007669"/>
    <property type="project" value="UniProtKB-UniRule"/>
</dbReference>
<accession>A0A336LI76</accession>
<proteinExistence type="inferred from homology"/>
<feature type="coiled-coil region" evidence="4">
    <location>
        <begin position="509"/>
        <end position="536"/>
    </location>
</feature>
<dbReference type="GO" id="GO:0015630">
    <property type="term" value="C:microtubule cytoskeleton"/>
    <property type="evidence" value="ECO:0007669"/>
    <property type="project" value="UniProtKB-UniRule"/>
</dbReference>
<gene>
    <name evidence="5" type="primary">CSON003324</name>
</gene>
<comment type="subcellular location">
    <subcellularLocation>
        <location evidence="3">Cytoplasm</location>
        <location evidence="3">Cytoskeleton</location>
        <location evidence="3">Cilium axoneme</location>
    </subcellularLocation>
</comment>
<reference evidence="5" key="1">
    <citation type="submission" date="2018-07" db="EMBL/GenBank/DDBJ databases">
        <authorList>
            <person name="Quirk P.G."/>
            <person name="Krulwich T.A."/>
        </authorList>
    </citation>
    <scope>NUCLEOTIDE SEQUENCE</scope>
</reference>
<dbReference type="InterPro" id="IPR000435">
    <property type="entry name" value="Tektins"/>
</dbReference>
<dbReference type="GO" id="GO:0060271">
    <property type="term" value="P:cilium assembly"/>
    <property type="evidence" value="ECO:0007669"/>
    <property type="project" value="UniProtKB-UniRule"/>
</dbReference>
<comment type="similarity">
    <text evidence="1 3">Belongs to the tektin family.</text>
</comment>
<keyword evidence="4" id="KW-0175">Coiled coil</keyword>
<dbReference type="PANTHER" id="PTHR19960">
    <property type="entry name" value="TEKTIN"/>
    <property type="match status" value="1"/>
</dbReference>
<dbReference type="VEuPathDB" id="VectorBase:CSON003324"/>
<evidence type="ECO:0000313" key="5">
    <source>
        <dbReference type="EMBL" id="SSX17764.1"/>
    </source>
</evidence>
<dbReference type="InterPro" id="IPR048256">
    <property type="entry name" value="Tektin-like"/>
</dbReference>